<dbReference type="Gene3D" id="3.30.70.330">
    <property type="match status" value="1"/>
</dbReference>
<organism evidence="1 3">
    <name type="scientific">Rotaria magnacalcarata</name>
    <dbReference type="NCBI Taxonomy" id="392030"/>
    <lineage>
        <taxon>Eukaryota</taxon>
        <taxon>Metazoa</taxon>
        <taxon>Spiralia</taxon>
        <taxon>Gnathifera</taxon>
        <taxon>Rotifera</taxon>
        <taxon>Eurotatoria</taxon>
        <taxon>Bdelloidea</taxon>
        <taxon>Philodinida</taxon>
        <taxon>Philodinidae</taxon>
        <taxon>Rotaria</taxon>
    </lineage>
</organism>
<proteinExistence type="predicted"/>
<dbReference type="InterPro" id="IPR035979">
    <property type="entry name" value="RBD_domain_sf"/>
</dbReference>
<gene>
    <name evidence="1" type="ORF">SMN809_LOCUS46864</name>
    <name evidence="2" type="ORF">SMN809_LOCUS55375</name>
</gene>
<protein>
    <recommendedName>
        <fullName evidence="4">RRM domain-containing protein</fullName>
    </recommendedName>
</protein>
<evidence type="ECO:0000313" key="2">
    <source>
        <dbReference type="EMBL" id="CAF4974751.1"/>
    </source>
</evidence>
<accession>A0A8S3B451</accession>
<name>A0A8S3B451_9BILA</name>
<comment type="caution">
    <text evidence="1">The sequence shown here is derived from an EMBL/GenBank/DDBJ whole genome shotgun (WGS) entry which is preliminary data.</text>
</comment>
<dbReference type="SUPFAM" id="SSF54928">
    <property type="entry name" value="RNA-binding domain, RBD"/>
    <property type="match status" value="1"/>
</dbReference>
<evidence type="ECO:0000313" key="1">
    <source>
        <dbReference type="EMBL" id="CAF4793556.1"/>
    </source>
</evidence>
<evidence type="ECO:0000313" key="3">
    <source>
        <dbReference type="Proteomes" id="UP000676336"/>
    </source>
</evidence>
<dbReference type="Proteomes" id="UP000676336">
    <property type="component" value="Unassembled WGS sequence"/>
</dbReference>
<reference evidence="1" key="1">
    <citation type="submission" date="2021-02" db="EMBL/GenBank/DDBJ databases">
        <authorList>
            <person name="Nowell W R."/>
        </authorList>
    </citation>
    <scope>NUCLEOTIDE SEQUENCE</scope>
</reference>
<dbReference type="AlphaFoldDB" id="A0A8S3B451"/>
<evidence type="ECO:0008006" key="4">
    <source>
        <dbReference type="Google" id="ProtNLM"/>
    </source>
</evidence>
<feature type="non-terminal residue" evidence="1">
    <location>
        <position position="1"/>
    </location>
</feature>
<dbReference type="EMBL" id="CAJOBI010195404">
    <property type="protein sequence ID" value="CAF4974751.1"/>
    <property type="molecule type" value="Genomic_DNA"/>
</dbReference>
<dbReference type="EMBL" id="CAJOBI010146831">
    <property type="protein sequence ID" value="CAF4793556.1"/>
    <property type="molecule type" value="Genomic_DNA"/>
</dbReference>
<dbReference type="GO" id="GO:0003676">
    <property type="term" value="F:nucleic acid binding"/>
    <property type="evidence" value="ECO:0007669"/>
    <property type="project" value="InterPro"/>
</dbReference>
<dbReference type="InterPro" id="IPR012677">
    <property type="entry name" value="Nucleotide-bd_a/b_plait_sf"/>
</dbReference>
<sequence length="62" mass="7128">LDILTSKETIETKLLELTLVQMKNSAIVKDNYTGVSRGFAFVEYNTIHVYLIVLDLLKQQQK</sequence>